<dbReference type="GO" id="GO:0043565">
    <property type="term" value="F:sequence-specific DNA binding"/>
    <property type="evidence" value="ECO:0007669"/>
    <property type="project" value="InterPro"/>
</dbReference>
<protein>
    <submittedName>
        <fullName evidence="4">Transcriptional regulator, AraC family</fullName>
    </submittedName>
</protein>
<dbReference type="RefSeq" id="WP_015219852.1">
    <property type="nucleotide sequence ID" value="NC_019776.1"/>
</dbReference>
<dbReference type="PROSITE" id="PS01124">
    <property type="entry name" value="HTH_ARAC_FAMILY_2"/>
    <property type="match status" value="1"/>
</dbReference>
<dbReference type="Proteomes" id="UP000010480">
    <property type="component" value="Chromosome"/>
</dbReference>
<dbReference type="STRING" id="755178.Cyan10605_2038"/>
<dbReference type="GO" id="GO:0003700">
    <property type="term" value="F:DNA-binding transcription factor activity"/>
    <property type="evidence" value="ECO:0007669"/>
    <property type="project" value="InterPro"/>
</dbReference>
<gene>
    <name evidence="4" type="ordered locus">Cyan10605_2038</name>
</gene>
<dbReference type="OrthoDB" id="7544370at2"/>
<dbReference type="EMBL" id="CP003947">
    <property type="protein sequence ID" value="AFZ54127.1"/>
    <property type="molecule type" value="Genomic_DNA"/>
</dbReference>
<evidence type="ECO:0000256" key="1">
    <source>
        <dbReference type="ARBA" id="ARBA00023015"/>
    </source>
</evidence>
<dbReference type="InterPro" id="IPR053142">
    <property type="entry name" value="PchR_regulatory_protein"/>
</dbReference>
<feature type="domain" description="HTH araC/xylS-type" evidence="3">
    <location>
        <begin position="231"/>
        <end position="329"/>
    </location>
</feature>
<evidence type="ECO:0000256" key="2">
    <source>
        <dbReference type="ARBA" id="ARBA00023163"/>
    </source>
</evidence>
<accession>K9Z5V9</accession>
<dbReference type="eggNOG" id="COG2207">
    <property type="taxonomic scope" value="Bacteria"/>
</dbReference>
<dbReference type="PANTHER" id="PTHR47893">
    <property type="entry name" value="REGULATORY PROTEIN PCHR"/>
    <property type="match status" value="1"/>
</dbReference>
<keyword evidence="2" id="KW-0804">Transcription</keyword>
<dbReference type="Pfam" id="PF12833">
    <property type="entry name" value="HTH_18"/>
    <property type="match status" value="1"/>
</dbReference>
<dbReference type="SMART" id="SM00342">
    <property type="entry name" value="HTH_ARAC"/>
    <property type="match status" value="1"/>
</dbReference>
<dbReference type="SUPFAM" id="SSF46689">
    <property type="entry name" value="Homeodomain-like"/>
    <property type="match status" value="2"/>
</dbReference>
<organism evidence="4 5">
    <name type="scientific">Cyanobacterium aponinum (strain PCC 10605)</name>
    <dbReference type="NCBI Taxonomy" id="755178"/>
    <lineage>
        <taxon>Bacteria</taxon>
        <taxon>Bacillati</taxon>
        <taxon>Cyanobacteriota</taxon>
        <taxon>Cyanophyceae</taxon>
        <taxon>Oscillatoriophycideae</taxon>
        <taxon>Chroococcales</taxon>
        <taxon>Geminocystaceae</taxon>
        <taxon>Cyanobacterium</taxon>
    </lineage>
</organism>
<name>K9Z5V9_CYAAP</name>
<proteinExistence type="predicted"/>
<dbReference type="InterPro" id="IPR009057">
    <property type="entry name" value="Homeodomain-like_sf"/>
</dbReference>
<keyword evidence="5" id="KW-1185">Reference proteome</keyword>
<sequence>MTIIITPEDNQILWEETLKNTYVDSLDCNDITYPFSSIMGDGYSREIKLTRGLTIEILNCDITQHYLLKNNETARDNIIFHFHLFGYHQDLDTIVNNQEFALYGTGFVPQQINEVPPQKVLEVNIHVDTERLISYIGSKDGELPKPLHNFIKPLTRQSYACVGKVTPMLEGILWQILRCPFQGITKRIYLEAKALELIGLVIAEQIEALSQESCYPKSSIEQCRCTIARIHSAKSILLANLHQPPSIAELARQVQLNEYTLKQGFKEVFKTTIFDYLRNYRLQQAKQLLETGQMGVKEVMNAVGYCDRHHFAMAFRKKFNVNPRDYLKGYRF</sequence>
<dbReference type="KEGG" id="can:Cyan10605_2038"/>
<evidence type="ECO:0000313" key="4">
    <source>
        <dbReference type="EMBL" id="AFZ54127.1"/>
    </source>
</evidence>
<keyword evidence="1" id="KW-0805">Transcription regulation</keyword>
<dbReference type="Gene3D" id="1.10.10.60">
    <property type="entry name" value="Homeodomain-like"/>
    <property type="match status" value="2"/>
</dbReference>
<dbReference type="HOGENOM" id="CLU_052345_4_1_3"/>
<dbReference type="AlphaFoldDB" id="K9Z5V9"/>
<evidence type="ECO:0000313" key="5">
    <source>
        <dbReference type="Proteomes" id="UP000010480"/>
    </source>
</evidence>
<dbReference type="PANTHER" id="PTHR47893:SF1">
    <property type="entry name" value="REGULATORY PROTEIN PCHR"/>
    <property type="match status" value="1"/>
</dbReference>
<evidence type="ECO:0000259" key="3">
    <source>
        <dbReference type="PROSITE" id="PS01124"/>
    </source>
</evidence>
<dbReference type="InterPro" id="IPR018060">
    <property type="entry name" value="HTH_AraC"/>
</dbReference>
<reference evidence="5" key="1">
    <citation type="journal article" date="2013" name="Proc. Natl. Acad. Sci. U.S.A.">
        <title>Improving the coverage of the cyanobacterial phylum using diversity-driven genome sequencing.</title>
        <authorList>
            <person name="Shih P.M."/>
            <person name="Wu D."/>
            <person name="Latifi A."/>
            <person name="Axen S.D."/>
            <person name="Fewer D.P."/>
            <person name="Talla E."/>
            <person name="Calteau A."/>
            <person name="Cai F."/>
            <person name="Tandeau de Marsac N."/>
            <person name="Rippka R."/>
            <person name="Herdman M."/>
            <person name="Sivonen K."/>
            <person name="Coursin T."/>
            <person name="Laurent T."/>
            <person name="Goodwin L."/>
            <person name="Nolan M."/>
            <person name="Davenport K.W."/>
            <person name="Han C.S."/>
            <person name="Rubin E.M."/>
            <person name="Eisen J.A."/>
            <person name="Woyke T."/>
            <person name="Gugger M."/>
            <person name="Kerfeld C.A."/>
        </authorList>
    </citation>
    <scope>NUCLEOTIDE SEQUENCE [LARGE SCALE GENOMIC DNA]</scope>
    <source>
        <strain evidence="5">PCC 10605</strain>
    </source>
</reference>